<reference evidence="5 6" key="1">
    <citation type="journal article" date="2019" name="Lett. Appl. Microbiol.">
        <title>A case of 'blown pack' spoilage of vacuum-packaged pork likely associated with Clostridium estertheticum in Canada.</title>
        <authorList>
            <person name="Zhang P."/>
            <person name="Ward P."/>
            <person name="McMullen L.M."/>
            <person name="Yang X."/>
        </authorList>
    </citation>
    <scope>NUCLEOTIDE SEQUENCE [LARGE SCALE GENOMIC DNA]</scope>
    <source>
        <strain evidence="5 6">MA19</strain>
    </source>
</reference>
<name>A0A5N7IIU2_9CLOT</name>
<comment type="caution">
    <text evidence="5">The sequence shown here is derived from an EMBL/GenBank/DDBJ whole genome shotgun (WGS) entry which is preliminary data.</text>
</comment>
<keyword evidence="2" id="KW-0547">Nucleotide-binding</keyword>
<dbReference type="InterPro" id="IPR051782">
    <property type="entry name" value="ABC_Transporter_VariousFunc"/>
</dbReference>
<feature type="domain" description="ABC transporter" evidence="4">
    <location>
        <begin position="5"/>
        <end position="227"/>
    </location>
</feature>
<keyword evidence="1" id="KW-0813">Transport</keyword>
<dbReference type="EMBL" id="SPSF01000010">
    <property type="protein sequence ID" value="MPQ60896.1"/>
    <property type="molecule type" value="Genomic_DNA"/>
</dbReference>
<keyword evidence="3 5" id="KW-0067">ATP-binding</keyword>
<sequence length="233" mass="25926">MNKLVEITNLTKKYEGKVILDDISLTIPEGRIIGLLGANGAGKTTIIKIITGVMKDYSGKVLINNQSPGKYTKSITSYLPDKTYLSSWMKVKDTVDLFADFYVDFDKNKAIELLNLLNIDINQSVTKISKGTYEKVQLVIVMSRSSKLYVLDEPLGGVDPASRDIIIDTILTNYNEKSSVILSTQLIQDVERAFDGVIILKNGKILVNGEVDNVRSKVGKSIDEYCREVFKCC</sequence>
<dbReference type="Proteomes" id="UP000342249">
    <property type="component" value="Unassembled WGS sequence"/>
</dbReference>
<dbReference type="GO" id="GO:0005524">
    <property type="term" value="F:ATP binding"/>
    <property type="evidence" value="ECO:0007669"/>
    <property type="project" value="UniProtKB-KW"/>
</dbReference>
<evidence type="ECO:0000256" key="3">
    <source>
        <dbReference type="ARBA" id="ARBA00022840"/>
    </source>
</evidence>
<evidence type="ECO:0000313" key="5">
    <source>
        <dbReference type="EMBL" id="MPQ60896.1"/>
    </source>
</evidence>
<protein>
    <submittedName>
        <fullName evidence="5">ABC transporter ATP-binding protein</fullName>
    </submittedName>
</protein>
<dbReference type="SMART" id="SM00382">
    <property type="entry name" value="AAA"/>
    <property type="match status" value="1"/>
</dbReference>
<dbReference type="InterPro" id="IPR003439">
    <property type="entry name" value="ABC_transporter-like_ATP-bd"/>
</dbReference>
<dbReference type="Gene3D" id="3.40.50.300">
    <property type="entry name" value="P-loop containing nucleotide triphosphate hydrolases"/>
    <property type="match status" value="1"/>
</dbReference>
<evidence type="ECO:0000259" key="4">
    <source>
        <dbReference type="PROSITE" id="PS50893"/>
    </source>
</evidence>
<dbReference type="InterPro" id="IPR003593">
    <property type="entry name" value="AAA+_ATPase"/>
</dbReference>
<evidence type="ECO:0000256" key="2">
    <source>
        <dbReference type="ARBA" id="ARBA00022741"/>
    </source>
</evidence>
<dbReference type="RefSeq" id="WP_152750003.1">
    <property type="nucleotide sequence ID" value="NZ_SPSE01000011.1"/>
</dbReference>
<proteinExistence type="predicted"/>
<organism evidence="5 6">
    <name type="scientific">Clostridium estertheticum</name>
    <dbReference type="NCBI Taxonomy" id="238834"/>
    <lineage>
        <taxon>Bacteria</taxon>
        <taxon>Bacillati</taxon>
        <taxon>Bacillota</taxon>
        <taxon>Clostridia</taxon>
        <taxon>Eubacteriales</taxon>
        <taxon>Clostridiaceae</taxon>
        <taxon>Clostridium</taxon>
    </lineage>
</organism>
<dbReference type="AlphaFoldDB" id="A0A5N7IIU2"/>
<dbReference type="GO" id="GO:0016887">
    <property type="term" value="F:ATP hydrolysis activity"/>
    <property type="evidence" value="ECO:0007669"/>
    <property type="project" value="InterPro"/>
</dbReference>
<dbReference type="CDD" id="cd03230">
    <property type="entry name" value="ABC_DR_subfamily_A"/>
    <property type="match status" value="1"/>
</dbReference>
<dbReference type="SUPFAM" id="SSF52540">
    <property type="entry name" value="P-loop containing nucleoside triphosphate hydrolases"/>
    <property type="match status" value="1"/>
</dbReference>
<gene>
    <name evidence="5" type="ORF">E4V82_02040</name>
</gene>
<evidence type="ECO:0000256" key="1">
    <source>
        <dbReference type="ARBA" id="ARBA00022448"/>
    </source>
</evidence>
<dbReference type="InterPro" id="IPR027417">
    <property type="entry name" value="P-loop_NTPase"/>
</dbReference>
<dbReference type="Pfam" id="PF00005">
    <property type="entry name" value="ABC_tran"/>
    <property type="match status" value="1"/>
</dbReference>
<dbReference type="PANTHER" id="PTHR42939:SF1">
    <property type="entry name" value="ABC TRANSPORTER ATP-BINDING PROTEIN ALBC-RELATED"/>
    <property type="match status" value="1"/>
</dbReference>
<dbReference type="PROSITE" id="PS50893">
    <property type="entry name" value="ABC_TRANSPORTER_2"/>
    <property type="match status" value="1"/>
</dbReference>
<evidence type="ECO:0000313" key="6">
    <source>
        <dbReference type="Proteomes" id="UP000342249"/>
    </source>
</evidence>
<accession>A0A5N7IIU2</accession>
<dbReference type="PANTHER" id="PTHR42939">
    <property type="entry name" value="ABC TRANSPORTER ATP-BINDING PROTEIN ALBC-RELATED"/>
    <property type="match status" value="1"/>
</dbReference>